<dbReference type="InterPro" id="IPR024775">
    <property type="entry name" value="DinB-like"/>
</dbReference>
<dbReference type="Pfam" id="PF12867">
    <property type="entry name" value="DinB_2"/>
    <property type="match status" value="1"/>
</dbReference>
<dbReference type="Proteomes" id="UP001337305">
    <property type="component" value="Unassembled WGS sequence"/>
</dbReference>
<comment type="caution">
    <text evidence="2">The sequence shown here is derived from an EMBL/GenBank/DDBJ whole genome shotgun (WGS) entry which is preliminary data.</text>
</comment>
<accession>A0ABU7XLH5</accession>
<reference evidence="2 3" key="1">
    <citation type="submission" date="2022-09" db="EMBL/GenBank/DDBJ databases">
        <title>Genome sequencing of Flavivirga sp. MEBiC05379.</title>
        <authorList>
            <person name="Oh H.-M."/>
            <person name="Kwon K.K."/>
            <person name="Park M.J."/>
            <person name="Yang S.-H."/>
        </authorList>
    </citation>
    <scope>NUCLEOTIDE SEQUENCE [LARGE SCALE GENOMIC DNA]</scope>
    <source>
        <strain evidence="2 3">MEBiC05379</strain>
    </source>
</reference>
<dbReference type="SUPFAM" id="SSF109854">
    <property type="entry name" value="DinB/YfiT-like putative metalloenzymes"/>
    <property type="match status" value="1"/>
</dbReference>
<proteinExistence type="predicted"/>
<dbReference type="RefSeq" id="WP_303308582.1">
    <property type="nucleotide sequence ID" value="NZ_JAODOP010000001.1"/>
</dbReference>
<sequence>MNTSDLKTTEYNIYYNRYLSLVSKETTLIDGFKKDSDMVLQFFESIPSDKLNYRYAEGKWNVKEVFQHLIDTERIFQHRCFRFSRHDKTGISGFEQDDYIEPSQANNKSLESLVEEFKAVRQSFIVLLKSLNDDDLKFIGNANGSDMSGRAAAFTILGHSIWHINVIKERYL</sequence>
<gene>
    <name evidence="2" type="ORF">N1F79_00380</name>
</gene>
<evidence type="ECO:0000313" key="3">
    <source>
        <dbReference type="Proteomes" id="UP001337305"/>
    </source>
</evidence>
<organism evidence="2 3">
    <name type="scientific">Flavivirga spongiicola</name>
    <dbReference type="NCBI Taxonomy" id="421621"/>
    <lineage>
        <taxon>Bacteria</taxon>
        <taxon>Pseudomonadati</taxon>
        <taxon>Bacteroidota</taxon>
        <taxon>Flavobacteriia</taxon>
        <taxon>Flavobacteriales</taxon>
        <taxon>Flavobacteriaceae</taxon>
        <taxon>Flavivirga</taxon>
    </lineage>
</organism>
<dbReference type="Gene3D" id="1.20.120.450">
    <property type="entry name" value="dinb family like domain"/>
    <property type="match status" value="1"/>
</dbReference>
<protein>
    <submittedName>
        <fullName evidence="2">DinB family protein</fullName>
    </submittedName>
</protein>
<dbReference type="EMBL" id="JAODOP010000001">
    <property type="protein sequence ID" value="MEF3831572.1"/>
    <property type="molecule type" value="Genomic_DNA"/>
</dbReference>
<evidence type="ECO:0000259" key="1">
    <source>
        <dbReference type="Pfam" id="PF12867"/>
    </source>
</evidence>
<evidence type="ECO:0000313" key="2">
    <source>
        <dbReference type="EMBL" id="MEF3831572.1"/>
    </source>
</evidence>
<name>A0ABU7XLH5_9FLAO</name>
<feature type="domain" description="DinB-like" evidence="1">
    <location>
        <begin position="36"/>
        <end position="167"/>
    </location>
</feature>
<keyword evidence="3" id="KW-1185">Reference proteome</keyword>
<dbReference type="InterPro" id="IPR034660">
    <property type="entry name" value="DinB/YfiT-like"/>
</dbReference>